<sequence length="1259" mass="143731">MKRIITLLSLILGVWAASSLRPTLEERPIEFQSEAFTINDYVEKDREFRAVWVATVFNLNMPLHVNQTQYKDAFIAVVNQIKKYNMNAMIFQVRPMNDAFYASDYAPYSKYFTGSEGADPGWDALSWMIDYAHQQGIEFHAWLNPYRVANSSMSKETYLNTLHQDNFAKQNPDYVVAGKPNDSGVYPYILDPGRPEVKTYIRDVVKELMDNYDVDGIHFDDYFYPYSGIYDAEDQTTYNLYNENNLSRADWRRENVNDVVRGVMQDVTAYNEANNQMVRFGISPFGIWKNKSSDPAGSETNGMQSYSAQYADSKKWVEEGWLHYINPQVYWNMSHSLAPYDKVVSWWADVTRGTGVDLIIGHGIHNGSSWTAYEIQNQLIYNQQFPEIKGSAFYSFSYLNSTNVNNVKANLWKNMPLSQWDYSNIESPVVTLTGEKEGNTYKTDVTLTATSSHDIYYRLGDNDWVLYEEPLVFQTQGTHTIYLKAVTLNGDESLVEGYNVVINKENNDVPEITIVGTPSGSNYLVGAQAVITANNMENLWVAINHGSVGVYQKYTGPIVLDDLGASGRYFIRTKTITSEGVESIEKTLLVTVVPDCYPKPTIQLNGVGQNGFYQSLEVTIDKETEVQYKINDGNYQTYTEMLTFDESGEYTIYYRNNDGCKLEYNETFTIDKEAPIGPNVELDGTLEGDFYVTETYVSFTHDDQDVLIYYRYYDAFNVIPTAWTLYQEPVKFGKNTMFTVEYYAVDQALNQSQREQVRFKMNLKPVEDNLFVTRNGSVVNYRGTDTPILLPKTYTEKEQEVRAVWVSTVSNIDLDRLSTIDGYKAQLITMLDVVKQNNFNTIFFQTRPMNDSFYPSEHAPFSRYITGVEGKDPGFDILEFVIKEAHQRGIEVHAWLNPYRVSTGTQDKLSQLSLLSDDNFAKKNPDLVIADKQGKLILNPGEPQVRAYIGNVVSELITNYDVDGVHFDDYFYSYGGMYDSEDQLTYNKYNQEGLARDDWRRDNVNRLVESINEIVKTHNQQKTDYVKFGISPFGIWKNGGVDGSNTNGMSSYSAQYADTKKWVDEGWLDYIMPQLYWEFNHSVAPFADLVDWWVNVTRAAGVDLIIGHGFYRFADNTWHDENELIEQLRYTSQFDVIKGSSFFTYNTLVSSDLEVTQTLNRLNNLYWTAQPGFPWASNVTPGGTDPVCGDDEILVDGSCVLKPIECDNGEIIDGVCVPDKTEEPNNRSEQQRVALIVASSAVGVAVVSLTMFFVLKKRK</sequence>
<keyword evidence="2" id="KW-0812">Transmembrane</keyword>
<dbReference type="Gene3D" id="3.20.20.80">
    <property type="entry name" value="Glycosidases"/>
    <property type="match status" value="2"/>
</dbReference>
<organism evidence="5 6">
    <name type="scientific">Acholeplasma brassicae</name>
    <dbReference type="NCBI Taxonomy" id="61635"/>
    <lineage>
        <taxon>Bacteria</taxon>
        <taxon>Bacillati</taxon>
        <taxon>Mycoplasmatota</taxon>
        <taxon>Mollicutes</taxon>
        <taxon>Acholeplasmatales</taxon>
        <taxon>Acholeplasmataceae</taxon>
        <taxon>Acholeplasma</taxon>
    </lineage>
</organism>
<evidence type="ECO:0000256" key="1">
    <source>
        <dbReference type="ARBA" id="ARBA00022729"/>
    </source>
</evidence>
<evidence type="ECO:0000313" key="5">
    <source>
        <dbReference type="EMBL" id="CCV65402.1"/>
    </source>
</evidence>
<protein>
    <recommendedName>
        <fullName evidence="4">Glycosyl hydrolase-like 10 domain-containing protein</fullName>
    </recommendedName>
</protein>
<dbReference type="SUPFAM" id="SSF51445">
    <property type="entry name" value="(Trans)glycosidases"/>
    <property type="match status" value="2"/>
</dbReference>
<dbReference type="EMBL" id="FO681348">
    <property type="protein sequence ID" value="CCV65402.1"/>
    <property type="molecule type" value="Genomic_DNA"/>
</dbReference>
<feature type="transmembrane region" description="Helical" evidence="2">
    <location>
        <begin position="1233"/>
        <end position="1255"/>
    </location>
</feature>
<feature type="domain" description="Glycosyl hydrolase-like 10" evidence="4">
    <location>
        <begin position="800"/>
        <end position="1114"/>
    </location>
</feature>
<dbReference type="RefSeq" id="WP_030004263.1">
    <property type="nucleotide sequence ID" value="NC_022549.1"/>
</dbReference>
<dbReference type="InterPro" id="IPR003790">
    <property type="entry name" value="GHL10"/>
</dbReference>
<dbReference type="PANTHER" id="PTHR43405:SF1">
    <property type="entry name" value="GLYCOSYL HYDROLASE DIGH"/>
    <property type="match status" value="1"/>
</dbReference>
<feature type="signal peptide" evidence="3">
    <location>
        <begin position="1"/>
        <end position="16"/>
    </location>
</feature>
<gene>
    <name evidence="5" type="ORF">BN85303810</name>
</gene>
<keyword evidence="2" id="KW-0472">Membrane</keyword>
<evidence type="ECO:0000313" key="6">
    <source>
        <dbReference type="Proteomes" id="UP000032737"/>
    </source>
</evidence>
<reference evidence="5 6" key="1">
    <citation type="journal article" date="2013" name="J. Mol. Microbiol. Biotechnol.">
        <title>Analysis of the Complete Genomes of Acholeplasma brassicae , A. palmae and A. laidlawii and Their Comparison to the Obligate Parasites from ' Candidatus Phytoplasma'.</title>
        <authorList>
            <person name="Kube M."/>
            <person name="Siewert C."/>
            <person name="Migdoll A.M."/>
            <person name="Duduk B."/>
            <person name="Holz S."/>
            <person name="Rabus R."/>
            <person name="Seemuller E."/>
            <person name="Mitrovic J."/>
            <person name="Muller I."/>
            <person name="Buttner C."/>
            <person name="Reinhardt R."/>
        </authorList>
    </citation>
    <scope>NUCLEOTIDE SEQUENCE [LARGE SCALE GENOMIC DNA]</scope>
    <source>
        <strain evidence="6">0502</strain>
    </source>
</reference>
<dbReference type="STRING" id="61635.BN85303810"/>
<dbReference type="HOGENOM" id="CLU_259258_0_0_14"/>
<evidence type="ECO:0000256" key="3">
    <source>
        <dbReference type="SAM" id="SignalP"/>
    </source>
</evidence>
<dbReference type="InterPro" id="IPR017853">
    <property type="entry name" value="GH"/>
</dbReference>
<dbReference type="InterPro" id="IPR052177">
    <property type="entry name" value="Divisome_Glycosyl_Hydrolase"/>
</dbReference>
<keyword evidence="1 3" id="KW-0732">Signal</keyword>
<keyword evidence="2" id="KW-1133">Transmembrane helix</keyword>
<dbReference type="PANTHER" id="PTHR43405">
    <property type="entry name" value="GLYCOSYL HYDROLASE DIGH"/>
    <property type="match status" value="1"/>
</dbReference>
<accession>U4KMK7</accession>
<name>U4KMK7_9MOLU</name>
<dbReference type="AlphaFoldDB" id="U4KMK7"/>
<evidence type="ECO:0000259" key="4">
    <source>
        <dbReference type="Pfam" id="PF02638"/>
    </source>
</evidence>
<dbReference type="KEGG" id="abra:BN85303810"/>
<feature type="domain" description="Glycosyl hydrolase-like 10" evidence="4">
    <location>
        <begin position="47"/>
        <end position="362"/>
    </location>
</feature>
<dbReference type="OrthoDB" id="43070at2"/>
<keyword evidence="6" id="KW-1185">Reference proteome</keyword>
<dbReference type="Proteomes" id="UP000032737">
    <property type="component" value="Chromosome"/>
</dbReference>
<proteinExistence type="predicted"/>
<feature type="chain" id="PRO_5004650620" description="Glycosyl hydrolase-like 10 domain-containing protein" evidence="3">
    <location>
        <begin position="17"/>
        <end position="1259"/>
    </location>
</feature>
<dbReference type="Pfam" id="PF02638">
    <property type="entry name" value="GHL10"/>
    <property type="match status" value="2"/>
</dbReference>
<evidence type="ECO:0000256" key="2">
    <source>
        <dbReference type="SAM" id="Phobius"/>
    </source>
</evidence>